<evidence type="ECO:0000313" key="2">
    <source>
        <dbReference type="Proteomes" id="UP000265520"/>
    </source>
</evidence>
<keyword evidence="2" id="KW-1185">Reference proteome</keyword>
<comment type="caution">
    <text evidence="1">The sequence shown here is derived from an EMBL/GenBank/DDBJ whole genome shotgun (WGS) entry which is preliminary data.</text>
</comment>
<reference evidence="1 2" key="1">
    <citation type="journal article" date="2018" name="Front. Plant Sci.">
        <title>Red Clover (Trifolium pratense) and Zigzag Clover (T. medium) - A Picture of Genomic Similarities and Differences.</title>
        <authorList>
            <person name="Dluhosova J."/>
            <person name="Istvanek J."/>
            <person name="Nedelnik J."/>
            <person name="Repkova J."/>
        </authorList>
    </citation>
    <scope>NUCLEOTIDE SEQUENCE [LARGE SCALE GENOMIC DNA]</scope>
    <source>
        <strain evidence="2">cv. 10/8</strain>
        <tissue evidence="1">Leaf</tissue>
    </source>
</reference>
<organism evidence="1 2">
    <name type="scientific">Trifolium medium</name>
    <dbReference type="NCBI Taxonomy" id="97028"/>
    <lineage>
        <taxon>Eukaryota</taxon>
        <taxon>Viridiplantae</taxon>
        <taxon>Streptophyta</taxon>
        <taxon>Embryophyta</taxon>
        <taxon>Tracheophyta</taxon>
        <taxon>Spermatophyta</taxon>
        <taxon>Magnoliopsida</taxon>
        <taxon>eudicotyledons</taxon>
        <taxon>Gunneridae</taxon>
        <taxon>Pentapetalae</taxon>
        <taxon>rosids</taxon>
        <taxon>fabids</taxon>
        <taxon>Fabales</taxon>
        <taxon>Fabaceae</taxon>
        <taxon>Papilionoideae</taxon>
        <taxon>50 kb inversion clade</taxon>
        <taxon>NPAAA clade</taxon>
        <taxon>Hologalegina</taxon>
        <taxon>IRL clade</taxon>
        <taxon>Trifolieae</taxon>
        <taxon>Trifolium</taxon>
    </lineage>
</organism>
<evidence type="ECO:0000313" key="1">
    <source>
        <dbReference type="EMBL" id="MCI34613.1"/>
    </source>
</evidence>
<name>A0A392RDB7_9FABA</name>
<proteinExistence type="predicted"/>
<feature type="non-terminal residue" evidence="1">
    <location>
        <position position="27"/>
    </location>
</feature>
<dbReference type="SUPFAM" id="SSF55961">
    <property type="entry name" value="Bet v1-like"/>
    <property type="match status" value="1"/>
</dbReference>
<dbReference type="Gene3D" id="3.30.530.20">
    <property type="match status" value="1"/>
</dbReference>
<protein>
    <submittedName>
        <fullName evidence="1">S-norcoclaurine synthase-like protein</fullName>
    </submittedName>
</protein>
<sequence length="27" mass="2946">MPQLFQKVELIEGDGGLGTILKLTFTP</sequence>
<dbReference type="Proteomes" id="UP000265520">
    <property type="component" value="Unassembled WGS sequence"/>
</dbReference>
<accession>A0A392RDB7</accession>
<dbReference type="AlphaFoldDB" id="A0A392RDB7"/>
<dbReference type="EMBL" id="LXQA010215456">
    <property type="protein sequence ID" value="MCI34613.1"/>
    <property type="molecule type" value="Genomic_DNA"/>
</dbReference>
<dbReference type="InterPro" id="IPR023393">
    <property type="entry name" value="START-like_dom_sf"/>
</dbReference>